<dbReference type="GO" id="GO:0006139">
    <property type="term" value="P:nucleobase-containing compound metabolic process"/>
    <property type="evidence" value="ECO:0007669"/>
    <property type="project" value="InterPro"/>
</dbReference>
<keyword evidence="3" id="KW-1185">Reference proteome</keyword>
<dbReference type="AlphaFoldDB" id="A0A132B338"/>
<dbReference type="OrthoDB" id="26838at2759"/>
<reference evidence="2 3" key="1">
    <citation type="submission" date="2015-10" db="EMBL/GenBank/DDBJ databases">
        <title>Full genome of DAOMC 229536 Phialocephala scopiformis, a fungal endophyte of spruce producing the potent anti-insectan compound rugulosin.</title>
        <authorList>
            <consortium name="DOE Joint Genome Institute"/>
            <person name="Walker A.K."/>
            <person name="Frasz S.L."/>
            <person name="Seifert K.A."/>
            <person name="Miller J.D."/>
            <person name="Mondo S.J."/>
            <person name="Labutti K."/>
            <person name="Lipzen A."/>
            <person name="Dockter R."/>
            <person name="Kennedy M."/>
            <person name="Grigoriev I.V."/>
            <person name="Spatafora J.W."/>
        </authorList>
    </citation>
    <scope>NUCLEOTIDE SEQUENCE [LARGE SCALE GENOMIC DNA]</scope>
    <source>
        <strain evidence="2 3">CBS 120377</strain>
    </source>
</reference>
<evidence type="ECO:0000313" key="3">
    <source>
        <dbReference type="Proteomes" id="UP000070700"/>
    </source>
</evidence>
<evidence type="ECO:0000259" key="1">
    <source>
        <dbReference type="Pfam" id="PF01612"/>
    </source>
</evidence>
<sequence>MVSSLVPTTLVDTVPSIQKLMSVLAKNLDDDSDTTLYLDLEGNNLSRNGSVAFLTLLINTSSSLDAIYLIDVHTLKSSAFCTPQSDSQVGPPVSRTLKEILESPVIRKVLFDVRNDSDALYSHFGIKLQCVMDLQLMENGSSITSTSVLLKIQVLIWTQSRPGKRERRRVKGFLLRNWVAGLQSSTSAPSTKT</sequence>
<dbReference type="RefSeq" id="XP_018061167.1">
    <property type="nucleotide sequence ID" value="XM_018216480.1"/>
</dbReference>
<dbReference type="InterPro" id="IPR036397">
    <property type="entry name" value="RNaseH_sf"/>
</dbReference>
<dbReference type="InParanoid" id="A0A132B338"/>
<name>A0A132B338_MOLSC</name>
<dbReference type="Gene3D" id="3.30.420.10">
    <property type="entry name" value="Ribonuclease H-like superfamily/Ribonuclease H"/>
    <property type="match status" value="1"/>
</dbReference>
<proteinExistence type="predicted"/>
<dbReference type="InterPro" id="IPR002562">
    <property type="entry name" value="3'-5'_exonuclease_dom"/>
</dbReference>
<accession>A0A132B338</accession>
<dbReference type="PANTHER" id="PTHR43040">
    <property type="entry name" value="RIBONUCLEASE D"/>
    <property type="match status" value="1"/>
</dbReference>
<dbReference type="STRING" id="149040.A0A132B338"/>
<dbReference type="GO" id="GO:0008408">
    <property type="term" value="F:3'-5' exonuclease activity"/>
    <property type="evidence" value="ECO:0007669"/>
    <property type="project" value="InterPro"/>
</dbReference>
<dbReference type="InterPro" id="IPR012337">
    <property type="entry name" value="RNaseH-like_sf"/>
</dbReference>
<dbReference type="Proteomes" id="UP000070700">
    <property type="component" value="Unassembled WGS sequence"/>
</dbReference>
<dbReference type="PANTHER" id="PTHR43040:SF1">
    <property type="entry name" value="RIBONUCLEASE D"/>
    <property type="match status" value="1"/>
</dbReference>
<dbReference type="Pfam" id="PF01612">
    <property type="entry name" value="DNA_pol_A_exo1"/>
    <property type="match status" value="1"/>
</dbReference>
<dbReference type="EMBL" id="KQ947443">
    <property type="protein sequence ID" value="KUJ06812.1"/>
    <property type="molecule type" value="Genomic_DNA"/>
</dbReference>
<dbReference type="GeneID" id="28826206"/>
<gene>
    <name evidence="2" type="ORF">LY89DRAFT_692169</name>
</gene>
<dbReference type="KEGG" id="psco:LY89DRAFT_692169"/>
<organism evidence="2 3">
    <name type="scientific">Mollisia scopiformis</name>
    <name type="common">Conifer needle endophyte fungus</name>
    <name type="synonym">Phialocephala scopiformis</name>
    <dbReference type="NCBI Taxonomy" id="149040"/>
    <lineage>
        <taxon>Eukaryota</taxon>
        <taxon>Fungi</taxon>
        <taxon>Dikarya</taxon>
        <taxon>Ascomycota</taxon>
        <taxon>Pezizomycotina</taxon>
        <taxon>Leotiomycetes</taxon>
        <taxon>Helotiales</taxon>
        <taxon>Mollisiaceae</taxon>
        <taxon>Mollisia</taxon>
    </lineage>
</organism>
<dbReference type="GO" id="GO:0003676">
    <property type="term" value="F:nucleic acid binding"/>
    <property type="evidence" value="ECO:0007669"/>
    <property type="project" value="InterPro"/>
</dbReference>
<feature type="domain" description="3'-5' exonuclease" evidence="1">
    <location>
        <begin position="26"/>
        <end position="144"/>
    </location>
</feature>
<protein>
    <recommendedName>
        <fullName evidence="1">3'-5' exonuclease domain-containing protein</fullName>
    </recommendedName>
</protein>
<evidence type="ECO:0000313" key="2">
    <source>
        <dbReference type="EMBL" id="KUJ06812.1"/>
    </source>
</evidence>
<dbReference type="SUPFAM" id="SSF53098">
    <property type="entry name" value="Ribonuclease H-like"/>
    <property type="match status" value="1"/>
</dbReference>